<sequence>MKHSIASVSLSGTLIEKIKAVAKAGYDGIELFENDLLVANISPLEVNKITTDLGLEIVGLQPFRDYEAMPEPYKSRSLERAKHKFDLMHALGTKKLFICSNTSIHTINSLDKAAEDLFDIAEIAKQHDFEIGYEALSWGRFVNTYHQSVEIVKRANHANLGNILDNFHISALKSTFEDIYTIPKDKFTIVQVADAPNFDMGAMHLGRHYRSFPGQGSFPVVEFIKAVQATGYDGYLSHEIFSDEFRSSQIDPVALDGKRSLIWLESISKHKKESQINLKSIEFLEFATNDFCQNDLVKMLVNLGFVETFRHKIKNVSIYQLGGVNIVLNRQSEVQNVQQNTVCAVGFATENKQKIENWTHKLGYCWEKSKASIYELDIPAAKGIGNILYYFIDEKDLEKEFYRIEFNNIATTKIDNGITVFDHIGHSVSADFYLSNTLFYRALLGLDIEESLEILDPRGIVYSRVAKNTNENIRISLSSTRSQGTSIDKFVAQTGAGIQQIALQTQDIFLTAQSIKNHDLILSIPSNYYDDLRAKTQLSEEIIQKMKQFNILYDRQESGEFFHFYCTEINGLFIEIVQRKGLYNRYGEVNSQVRLAAQERERQ</sequence>
<dbReference type="InterPro" id="IPR050312">
    <property type="entry name" value="IolE/XylAMocC-like"/>
</dbReference>
<keyword evidence="3" id="KW-0223">Dioxygenase</keyword>
<comment type="function">
    <text evidence="1">Catalyzes the conversion of 3-dehydroshikimate to protocatechuate (3,4-dihydroxybenzoate), a common intermediate of quinate and shikimate degradation pathways.</text>
</comment>
<dbReference type="Proteomes" id="UP000245489">
    <property type="component" value="Unassembled WGS sequence"/>
</dbReference>
<dbReference type="HAMAP" id="MF_02238">
    <property type="entry name" value="DSD"/>
    <property type="match status" value="1"/>
</dbReference>
<feature type="binding site" evidence="1">
    <location>
        <position position="134"/>
    </location>
    <ligand>
        <name>a divalent metal cation</name>
        <dbReference type="ChEBI" id="CHEBI:60240"/>
        <note>catalytic</note>
    </ligand>
</feature>
<dbReference type="EMBL" id="QGGO01000034">
    <property type="protein sequence ID" value="PWK17597.1"/>
    <property type="molecule type" value="Genomic_DNA"/>
</dbReference>
<dbReference type="PANTHER" id="PTHR12110:SF21">
    <property type="entry name" value="XYLOSE ISOMERASE-LIKE TIM BARREL DOMAIN-CONTAINING PROTEIN"/>
    <property type="match status" value="1"/>
</dbReference>
<name>A0A316DH20_9BACT</name>
<keyword evidence="4" id="KW-1185">Reference proteome</keyword>
<gene>
    <name evidence="3" type="ORF">LV89_04313</name>
</gene>
<feature type="domain" description="Xylose isomerase-like TIM barrel" evidence="2">
    <location>
        <begin position="18"/>
        <end position="252"/>
    </location>
</feature>
<keyword evidence="3" id="KW-0670">Pyruvate</keyword>
<dbReference type="RefSeq" id="WP_109744972.1">
    <property type="nucleotide sequence ID" value="NZ_QGGO01000034.1"/>
</dbReference>
<dbReference type="GO" id="GO:0046565">
    <property type="term" value="F:3-dehydroshikimate dehydratase activity"/>
    <property type="evidence" value="ECO:0007669"/>
    <property type="project" value="UniProtKB-UniRule"/>
</dbReference>
<dbReference type="GO" id="GO:0051213">
    <property type="term" value="F:dioxygenase activity"/>
    <property type="evidence" value="ECO:0007669"/>
    <property type="project" value="UniProtKB-KW"/>
</dbReference>
<reference evidence="3 4" key="1">
    <citation type="submission" date="2018-05" db="EMBL/GenBank/DDBJ databases">
        <title>Genomic Encyclopedia of Archaeal and Bacterial Type Strains, Phase II (KMG-II): from individual species to whole genera.</title>
        <authorList>
            <person name="Goeker M."/>
        </authorList>
    </citation>
    <scope>NUCLEOTIDE SEQUENCE [LARGE SCALE GENOMIC DNA]</scope>
    <source>
        <strain evidence="3 4">DSM 22214</strain>
    </source>
</reference>
<dbReference type="InterPro" id="IPR013022">
    <property type="entry name" value="Xyl_isomerase-like_TIM-brl"/>
</dbReference>
<dbReference type="Pfam" id="PF01261">
    <property type="entry name" value="AP_endonuc_2"/>
    <property type="match status" value="1"/>
</dbReference>
<organism evidence="3 4">
    <name type="scientific">Arcicella aurantiaca</name>
    <dbReference type="NCBI Taxonomy" id="591202"/>
    <lineage>
        <taxon>Bacteria</taxon>
        <taxon>Pseudomonadati</taxon>
        <taxon>Bacteroidota</taxon>
        <taxon>Cytophagia</taxon>
        <taxon>Cytophagales</taxon>
        <taxon>Flectobacillaceae</taxon>
        <taxon>Arcicella</taxon>
    </lineage>
</organism>
<keyword evidence="1" id="KW-0456">Lyase</keyword>
<evidence type="ECO:0000259" key="2">
    <source>
        <dbReference type="Pfam" id="PF01261"/>
    </source>
</evidence>
<comment type="catalytic activity">
    <reaction evidence="1">
        <text>3-dehydroshikimate = 3,4-dihydroxybenzoate + H2O</text>
        <dbReference type="Rhea" id="RHEA:24848"/>
        <dbReference type="ChEBI" id="CHEBI:15377"/>
        <dbReference type="ChEBI" id="CHEBI:16630"/>
        <dbReference type="ChEBI" id="CHEBI:36241"/>
        <dbReference type="EC" id="4.2.1.118"/>
    </reaction>
</comment>
<dbReference type="Pfam" id="PF14696">
    <property type="entry name" value="Glyoxalase_5"/>
    <property type="match status" value="1"/>
</dbReference>
<dbReference type="GO" id="GO:0046279">
    <property type="term" value="P:3,4-dihydroxybenzoate biosynthetic process"/>
    <property type="evidence" value="ECO:0007669"/>
    <property type="project" value="UniProtKB-UniRule"/>
</dbReference>
<evidence type="ECO:0000256" key="1">
    <source>
        <dbReference type="HAMAP-Rule" id="MF_02238"/>
    </source>
</evidence>
<dbReference type="GO" id="GO:0046872">
    <property type="term" value="F:metal ion binding"/>
    <property type="evidence" value="ECO:0007669"/>
    <property type="project" value="UniProtKB-UniRule"/>
</dbReference>
<evidence type="ECO:0000313" key="3">
    <source>
        <dbReference type="EMBL" id="PWK17597.1"/>
    </source>
</evidence>
<dbReference type="PANTHER" id="PTHR12110">
    <property type="entry name" value="HYDROXYPYRUVATE ISOMERASE"/>
    <property type="match status" value="1"/>
</dbReference>
<dbReference type="EC" id="4.2.1.118" evidence="1"/>
<feature type="binding site" evidence="1">
    <location>
        <position position="239"/>
    </location>
    <ligand>
        <name>a divalent metal cation</name>
        <dbReference type="ChEBI" id="CHEBI:60240"/>
        <note>catalytic</note>
    </ligand>
</feature>
<dbReference type="SUPFAM" id="SSF51658">
    <property type="entry name" value="Xylose isomerase-like"/>
    <property type="match status" value="1"/>
</dbReference>
<comment type="caution">
    <text evidence="1">Lacks conserved residue(s) required for the propagation of feature annotation.</text>
</comment>
<comment type="similarity">
    <text evidence="1">Belongs to the bacterial two-domain DSD family.</text>
</comment>
<accession>A0A316DH20</accession>
<dbReference type="InterPro" id="IPR043700">
    <property type="entry name" value="DSD"/>
</dbReference>
<dbReference type="AlphaFoldDB" id="A0A316DH20"/>
<dbReference type="InterPro" id="IPR036237">
    <property type="entry name" value="Xyl_isomerase-like_sf"/>
</dbReference>
<feature type="binding site" evidence="1">
    <location>
        <position position="191"/>
    </location>
    <ligand>
        <name>a divalent metal cation</name>
        <dbReference type="ChEBI" id="CHEBI:60240"/>
        <note>catalytic</note>
    </ligand>
</feature>
<dbReference type="SUPFAM" id="SSF54593">
    <property type="entry name" value="Glyoxalase/Bleomycin resistance protein/Dihydroxybiphenyl dioxygenase"/>
    <property type="match status" value="1"/>
</dbReference>
<comment type="caution">
    <text evidence="3">The sequence shown here is derived from an EMBL/GenBank/DDBJ whole genome shotgun (WGS) entry which is preliminary data.</text>
</comment>
<evidence type="ECO:0000313" key="4">
    <source>
        <dbReference type="Proteomes" id="UP000245489"/>
    </source>
</evidence>
<keyword evidence="3" id="KW-0560">Oxidoreductase</keyword>
<dbReference type="OrthoDB" id="930834at2"/>
<dbReference type="InterPro" id="IPR029068">
    <property type="entry name" value="Glyas_Bleomycin-R_OHBP_Dase"/>
</dbReference>
<feature type="binding site" evidence="1">
    <location>
        <position position="165"/>
    </location>
    <ligand>
        <name>a divalent metal cation</name>
        <dbReference type="ChEBI" id="CHEBI:60240"/>
        <note>catalytic</note>
    </ligand>
</feature>
<dbReference type="Gene3D" id="3.20.20.150">
    <property type="entry name" value="Divalent-metal-dependent TIM barrel enzymes"/>
    <property type="match status" value="1"/>
</dbReference>
<dbReference type="UniPathway" id="UPA00088"/>
<proteinExistence type="inferred from homology"/>
<comment type="pathway">
    <text evidence="1">Aromatic compound metabolism; 3,4-dihydroxybenzoate biosynthesis.</text>
</comment>
<comment type="cofactor">
    <cofactor evidence="1">
        <name>a divalent metal cation</name>
        <dbReference type="ChEBI" id="CHEBI:60240"/>
    </cofactor>
</comment>
<dbReference type="Gene3D" id="3.10.180.10">
    <property type="entry name" value="2,3-Dihydroxybiphenyl 1,2-Dioxygenase, domain 1"/>
    <property type="match status" value="2"/>
</dbReference>
<keyword evidence="1" id="KW-0479">Metal-binding</keyword>
<protein>
    <recommendedName>
        <fullName evidence="1">3-dehydroshikimate dehydratase</fullName>
        <shortName evidence="1">DSD</shortName>
        <ecNumber evidence="1">4.2.1.118</ecNumber>
    </recommendedName>
</protein>